<keyword evidence="1" id="KW-0472">Membrane</keyword>
<accession>K0NLU5</accession>
<evidence type="ECO:0000256" key="1">
    <source>
        <dbReference type="SAM" id="Phobius"/>
    </source>
</evidence>
<feature type="domain" description="Predicted membrane protein YciQ-like C-terminal" evidence="3">
    <location>
        <begin position="297"/>
        <end position="529"/>
    </location>
</feature>
<evidence type="ECO:0000259" key="3">
    <source>
        <dbReference type="Pfam" id="PF20990"/>
    </source>
</evidence>
<evidence type="ECO:0000313" key="4">
    <source>
        <dbReference type="EMBL" id="KRL01961.1"/>
    </source>
</evidence>
<comment type="caution">
    <text evidence="4">The sequence shown here is derived from an EMBL/GenBank/DDBJ whole genome shotgun (WGS) entry which is preliminary data.</text>
</comment>
<name>K0NLU5_9LACO</name>
<dbReference type="InterPro" id="IPR048389">
    <property type="entry name" value="YciQ-like_C"/>
</dbReference>
<keyword evidence="5" id="KW-1185">Reference proteome</keyword>
<dbReference type="STRING" id="1293597.FC20_GL000516"/>
<sequence length="595" mass="65634">MKKQTKARIGISFLMAILLLLVLPKKVLADYDLTKMNVKAVVNSDGSLSMTRQIDYDFDDEANGVYYTQNLNSDQKVTSQSVQIKDLATGKTVTPKLNNSADSGNVYHFTKSSNSYKFKVYHHVDEGKIRVIYRYKITKAITTYDDASELNFKIIGDGWDQEISKVTASVVFQKPNLSFLKGWVHTNTSGNLEVNKEKGQVTATVAKLPENTFLEMHILFPNSLTAENTKKKSGEIMAKTVGQEKQLAKETAAKQKQKKRLEKIGLVVLSLLPLLGLPIFFKAKNQGAVVRSKKEIGHNYEIPPYSPAVAQSLVTGDDPDAKALAGELALKAGHKEITIEPLNKGKDFRYTKTDKYQGNVKLINQLFKGAGDGTTFTSKGLKNYGKKGKLEKKVKAWQEACKDQIKKQFVDPNLRKKKDSLEVAAVLLFGAEIILTILGFFAYDYYTMSLLLVLLWEVLAAVPVIIRIKNFSVLTEKGKEAIEQAMGFKNMLDDIGQFKLRDVGELTLWEEIMPYAVAFGLAKKVLKQMKVEFASEIDASPIAYYYYGNSYGMFATSFESSFSRALADASGGSGSFSATSVSSGGFGGGSGGGAF</sequence>
<dbReference type="Pfam" id="PF09972">
    <property type="entry name" value="DUF2207"/>
    <property type="match status" value="1"/>
</dbReference>
<reference evidence="4 5" key="1">
    <citation type="journal article" date="2015" name="Genome Announc.">
        <title>Expanding the biotechnology potential of lactobacilli through comparative genomics of 213 strains and associated genera.</title>
        <authorList>
            <person name="Sun Z."/>
            <person name="Harris H.M."/>
            <person name="McCann A."/>
            <person name="Guo C."/>
            <person name="Argimon S."/>
            <person name="Zhang W."/>
            <person name="Yang X."/>
            <person name="Jeffery I.B."/>
            <person name="Cooney J.C."/>
            <person name="Kagawa T.F."/>
            <person name="Liu W."/>
            <person name="Song Y."/>
            <person name="Salvetti E."/>
            <person name="Wrobel A."/>
            <person name="Rasinkangas P."/>
            <person name="Parkhill J."/>
            <person name="Rea M.C."/>
            <person name="O'Sullivan O."/>
            <person name="Ritari J."/>
            <person name="Douillard F.P."/>
            <person name="Paul Ross R."/>
            <person name="Yang R."/>
            <person name="Briner A.E."/>
            <person name="Felis G.E."/>
            <person name="de Vos W.M."/>
            <person name="Barrangou R."/>
            <person name="Klaenhammer T.R."/>
            <person name="Caufield P.W."/>
            <person name="Cui Y."/>
            <person name="Zhang H."/>
            <person name="O'Toole P.W."/>
        </authorList>
    </citation>
    <scope>NUCLEOTIDE SEQUENCE [LARGE SCALE GENOMIC DNA]</scope>
    <source>
        <strain evidence="4 5">DSM 19284</strain>
    </source>
</reference>
<evidence type="ECO:0000313" key="5">
    <source>
        <dbReference type="Proteomes" id="UP000051074"/>
    </source>
</evidence>
<organism evidence="4 5">
    <name type="scientific">Lactobacillus equicursoris DSM 19284 = JCM 14600 = CIP 110162</name>
    <dbReference type="NCBI Taxonomy" id="1293597"/>
    <lineage>
        <taxon>Bacteria</taxon>
        <taxon>Bacillati</taxon>
        <taxon>Bacillota</taxon>
        <taxon>Bacilli</taxon>
        <taxon>Lactobacillales</taxon>
        <taxon>Lactobacillaceae</taxon>
        <taxon>Lactobacillus</taxon>
    </lineage>
</organism>
<feature type="transmembrane region" description="Helical" evidence="1">
    <location>
        <begin position="423"/>
        <end position="443"/>
    </location>
</feature>
<gene>
    <name evidence="4" type="ORF">FC20_GL000516</name>
</gene>
<dbReference type="InterPro" id="IPR018702">
    <property type="entry name" value="DUF2207"/>
</dbReference>
<dbReference type="eggNOG" id="COG4907">
    <property type="taxonomic scope" value="Bacteria"/>
</dbReference>
<dbReference type="EMBL" id="AZDU01000019">
    <property type="protein sequence ID" value="KRL01961.1"/>
    <property type="molecule type" value="Genomic_DNA"/>
</dbReference>
<keyword evidence="1" id="KW-0812">Transmembrane</keyword>
<proteinExistence type="predicted"/>
<dbReference type="Proteomes" id="UP000051074">
    <property type="component" value="Unassembled WGS sequence"/>
</dbReference>
<feature type="domain" description="DUF2207" evidence="2">
    <location>
        <begin position="33"/>
        <end position="220"/>
    </location>
</feature>
<dbReference type="Pfam" id="PF20990">
    <property type="entry name" value="DUF2207_C"/>
    <property type="match status" value="1"/>
</dbReference>
<feature type="transmembrane region" description="Helical" evidence="1">
    <location>
        <begin position="264"/>
        <end position="281"/>
    </location>
</feature>
<dbReference type="PATRIC" id="fig|1293597.4.peg.588"/>
<feature type="transmembrane region" description="Helical" evidence="1">
    <location>
        <begin position="449"/>
        <end position="468"/>
    </location>
</feature>
<dbReference type="RefSeq" id="WP_008463308.1">
    <property type="nucleotide sequence ID" value="NZ_AZDU01000019.1"/>
</dbReference>
<protein>
    <submittedName>
        <fullName evidence="4">Membrane protein</fullName>
    </submittedName>
</protein>
<dbReference type="AlphaFoldDB" id="K0NLU5"/>
<evidence type="ECO:0000259" key="2">
    <source>
        <dbReference type="Pfam" id="PF09972"/>
    </source>
</evidence>
<keyword evidence="1" id="KW-1133">Transmembrane helix</keyword>